<sequence length="132" mass="13849">MIGAMSTSATPTRGLRPISVRATTPARWRRNALAALTAEDRALLAEATGVLLTADGERADGRELVPAVASAVARDRLTGRLPTGRPVTRTYLEQLWAALPLGAGSAATIRDITALLDVLARRDALQALAQPA</sequence>
<dbReference type="EMBL" id="BMMI01000001">
    <property type="protein sequence ID" value="GGL48992.1"/>
    <property type="molecule type" value="Genomic_DNA"/>
</dbReference>
<organism evidence="1 2">
    <name type="scientific">Modestobacter marinus</name>
    <dbReference type="NCBI Taxonomy" id="477641"/>
    <lineage>
        <taxon>Bacteria</taxon>
        <taxon>Bacillati</taxon>
        <taxon>Actinomycetota</taxon>
        <taxon>Actinomycetes</taxon>
        <taxon>Geodermatophilales</taxon>
        <taxon>Geodermatophilaceae</taxon>
        <taxon>Modestobacter</taxon>
    </lineage>
</organism>
<accession>A0ABQ2FSB6</accession>
<evidence type="ECO:0000313" key="2">
    <source>
        <dbReference type="Proteomes" id="UP000648663"/>
    </source>
</evidence>
<dbReference type="Proteomes" id="UP000648663">
    <property type="component" value="Unassembled WGS sequence"/>
</dbReference>
<gene>
    <name evidence="1" type="ORF">GCM10011589_01850</name>
</gene>
<keyword evidence="2" id="KW-1185">Reference proteome</keyword>
<evidence type="ECO:0000313" key="1">
    <source>
        <dbReference type="EMBL" id="GGL48992.1"/>
    </source>
</evidence>
<name>A0ABQ2FSB6_9ACTN</name>
<protein>
    <submittedName>
        <fullName evidence="1">Uncharacterized protein</fullName>
    </submittedName>
</protein>
<comment type="caution">
    <text evidence="1">The sequence shown here is derived from an EMBL/GenBank/DDBJ whole genome shotgun (WGS) entry which is preliminary data.</text>
</comment>
<proteinExistence type="predicted"/>
<reference evidence="2" key="1">
    <citation type="journal article" date="2019" name="Int. J. Syst. Evol. Microbiol.">
        <title>The Global Catalogue of Microorganisms (GCM) 10K type strain sequencing project: providing services to taxonomists for standard genome sequencing and annotation.</title>
        <authorList>
            <consortium name="The Broad Institute Genomics Platform"/>
            <consortium name="The Broad Institute Genome Sequencing Center for Infectious Disease"/>
            <person name="Wu L."/>
            <person name="Ma J."/>
        </authorList>
    </citation>
    <scope>NUCLEOTIDE SEQUENCE [LARGE SCALE GENOMIC DNA]</scope>
    <source>
        <strain evidence="2">CGMCC 4.5581</strain>
    </source>
</reference>